<dbReference type="CDD" id="cd06223">
    <property type="entry name" value="PRTases_typeI"/>
    <property type="match status" value="1"/>
</dbReference>
<keyword evidence="2" id="KW-0328">Glycosyltransferase</keyword>
<accession>A0A7X6DEI0</accession>
<keyword evidence="2" id="KW-0808">Transferase</keyword>
<dbReference type="SUPFAM" id="SSF53271">
    <property type="entry name" value="PRTase-like"/>
    <property type="match status" value="1"/>
</dbReference>
<sequence length="216" mass="23665">MRFADRIDAAQQLARALQGWRGRHPLVLAIPRGALPMGRVLAERLQGELDVVLVRKLRSPFSPEYAIGAIDELGWAYIAPYAHAAGADDAYIEREKREQLQVLRERRARYTPQRAAVDPAGRVVIVVDDGLATGATMLAALHAVRAHRPELLVCAVPVASQDAIELVRPHADQVVCLFTPPDFQAVGQFYRTFGQVDDEEAIALLRAAGQDAPPPP</sequence>
<dbReference type="Pfam" id="PF00156">
    <property type="entry name" value="Pribosyltran"/>
    <property type="match status" value="1"/>
</dbReference>
<dbReference type="InterPro" id="IPR029057">
    <property type="entry name" value="PRTase-like"/>
</dbReference>
<dbReference type="Gene3D" id="3.30.1310.20">
    <property type="entry name" value="PRTase-like"/>
    <property type="match status" value="1"/>
</dbReference>
<evidence type="ECO:0000313" key="3">
    <source>
        <dbReference type="Proteomes" id="UP000521868"/>
    </source>
</evidence>
<evidence type="ECO:0000313" key="2">
    <source>
        <dbReference type="EMBL" id="NKE65705.1"/>
    </source>
</evidence>
<proteinExistence type="predicted"/>
<dbReference type="RefSeq" id="WP_168106802.1">
    <property type="nucleotide sequence ID" value="NZ_VTOX01000002.1"/>
</dbReference>
<feature type="domain" description="Phosphoribosyltransferase" evidence="1">
    <location>
        <begin position="15"/>
        <end position="176"/>
    </location>
</feature>
<reference evidence="2 3" key="1">
    <citation type="journal article" date="2020" name="Nature">
        <title>Bacterial chemolithoautotrophy via manganese oxidation.</title>
        <authorList>
            <person name="Yu H."/>
            <person name="Leadbetter J.R."/>
        </authorList>
    </citation>
    <scope>NUCLEOTIDE SEQUENCE [LARGE SCALE GENOMIC DNA]</scope>
    <source>
        <strain evidence="2 3">RBP-1</strain>
    </source>
</reference>
<name>A0A7X6DEI0_9BURK</name>
<dbReference type="InterPro" id="IPR000836">
    <property type="entry name" value="PRTase_dom"/>
</dbReference>
<evidence type="ECO:0000259" key="1">
    <source>
        <dbReference type="Pfam" id="PF00156"/>
    </source>
</evidence>
<gene>
    <name evidence="2" type="ORF">RAMLITH_07705</name>
</gene>
<comment type="caution">
    <text evidence="2">The sequence shown here is derived from an EMBL/GenBank/DDBJ whole genome shotgun (WGS) entry which is preliminary data.</text>
</comment>
<dbReference type="GO" id="GO:0016757">
    <property type="term" value="F:glycosyltransferase activity"/>
    <property type="evidence" value="ECO:0007669"/>
    <property type="project" value="UniProtKB-KW"/>
</dbReference>
<dbReference type="Gene3D" id="3.40.50.2020">
    <property type="match status" value="1"/>
</dbReference>
<organism evidence="2 3">
    <name type="scientific">Ramlibacter lithotrophicus</name>
    <dbReference type="NCBI Taxonomy" id="2606681"/>
    <lineage>
        <taxon>Bacteria</taxon>
        <taxon>Pseudomonadati</taxon>
        <taxon>Pseudomonadota</taxon>
        <taxon>Betaproteobacteria</taxon>
        <taxon>Burkholderiales</taxon>
        <taxon>Comamonadaceae</taxon>
        <taxon>Ramlibacter</taxon>
    </lineage>
</organism>
<dbReference type="EMBL" id="VTOX01000002">
    <property type="protein sequence ID" value="NKE65705.1"/>
    <property type="molecule type" value="Genomic_DNA"/>
</dbReference>
<dbReference type="Proteomes" id="UP000521868">
    <property type="component" value="Unassembled WGS sequence"/>
</dbReference>
<protein>
    <submittedName>
        <fullName evidence="2">Phosphoribosyltransferase</fullName>
    </submittedName>
</protein>
<dbReference type="AlphaFoldDB" id="A0A7X6DEI0"/>
<keyword evidence="3" id="KW-1185">Reference proteome</keyword>